<name>A0AA88E2E4_FICCA</name>
<comment type="caution">
    <text evidence="2">The sequence shown here is derived from an EMBL/GenBank/DDBJ whole genome shotgun (WGS) entry which is preliminary data.</text>
</comment>
<dbReference type="Proteomes" id="UP001187192">
    <property type="component" value="Unassembled WGS sequence"/>
</dbReference>
<protein>
    <submittedName>
        <fullName evidence="2">Uncharacterized protein</fullName>
    </submittedName>
</protein>
<gene>
    <name evidence="2" type="ORF">TIFTF001_035685</name>
</gene>
<dbReference type="AlphaFoldDB" id="A0AA88E2E4"/>
<proteinExistence type="predicted"/>
<keyword evidence="3" id="KW-1185">Reference proteome</keyword>
<sequence>MFKLEGGDEVEVILDLGPQFTVKKIGVYLQWDKDASDKMIEYNVVANEDAAVLSGGDDNMSTDQAGIRPKRGLDQNEAGPSHGWYDEDHSPKRLKNGPEIE</sequence>
<organism evidence="2 3">
    <name type="scientific">Ficus carica</name>
    <name type="common">Common fig</name>
    <dbReference type="NCBI Taxonomy" id="3494"/>
    <lineage>
        <taxon>Eukaryota</taxon>
        <taxon>Viridiplantae</taxon>
        <taxon>Streptophyta</taxon>
        <taxon>Embryophyta</taxon>
        <taxon>Tracheophyta</taxon>
        <taxon>Spermatophyta</taxon>
        <taxon>Magnoliopsida</taxon>
        <taxon>eudicotyledons</taxon>
        <taxon>Gunneridae</taxon>
        <taxon>Pentapetalae</taxon>
        <taxon>rosids</taxon>
        <taxon>fabids</taxon>
        <taxon>Rosales</taxon>
        <taxon>Moraceae</taxon>
        <taxon>Ficeae</taxon>
        <taxon>Ficus</taxon>
    </lineage>
</organism>
<evidence type="ECO:0000256" key="1">
    <source>
        <dbReference type="SAM" id="MobiDB-lite"/>
    </source>
</evidence>
<evidence type="ECO:0000313" key="3">
    <source>
        <dbReference type="Proteomes" id="UP001187192"/>
    </source>
</evidence>
<dbReference type="EMBL" id="BTGU01000346">
    <property type="protein sequence ID" value="GMN66624.1"/>
    <property type="molecule type" value="Genomic_DNA"/>
</dbReference>
<feature type="region of interest" description="Disordered" evidence="1">
    <location>
        <begin position="53"/>
        <end position="101"/>
    </location>
</feature>
<reference evidence="2" key="1">
    <citation type="submission" date="2023-07" db="EMBL/GenBank/DDBJ databases">
        <title>draft genome sequence of fig (Ficus carica).</title>
        <authorList>
            <person name="Takahashi T."/>
            <person name="Nishimura K."/>
        </authorList>
    </citation>
    <scope>NUCLEOTIDE SEQUENCE</scope>
</reference>
<accession>A0AA88E2E4</accession>
<evidence type="ECO:0000313" key="2">
    <source>
        <dbReference type="EMBL" id="GMN66624.1"/>
    </source>
</evidence>
<feature type="compositionally biased region" description="Basic and acidic residues" evidence="1">
    <location>
        <begin position="84"/>
        <end position="101"/>
    </location>
</feature>